<dbReference type="InterPro" id="IPR003987">
    <property type="entry name" value="ICAM_VCAM_N"/>
</dbReference>
<dbReference type="InterPro" id="IPR036179">
    <property type="entry name" value="Ig-like_dom_sf"/>
</dbReference>
<dbReference type="PROSITE" id="PS50835">
    <property type="entry name" value="IG_LIKE"/>
    <property type="match status" value="3"/>
</dbReference>
<evidence type="ECO:0000256" key="9">
    <source>
        <dbReference type="ARBA" id="ARBA00023157"/>
    </source>
</evidence>
<dbReference type="RefSeq" id="XP_030052936.1">
    <property type="nucleotide sequence ID" value="XM_030197076.1"/>
</dbReference>
<dbReference type="KEGG" id="muo:115466066"/>
<accession>A0A6P7XIA1</accession>
<evidence type="ECO:0000256" key="13">
    <source>
        <dbReference type="SAM" id="SignalP"/>
    </source>
</evidence>
<dbReference type="InterPro" id="IPR048679">
    <property type="entry name" value="ICAM1_3_5_D2"/>
</dbReference>
<dbReference type="OrthoDB" id="6250964at2759"/>
<organism evidence="15 16">
    <name type="scientific">Microcaecilia unicolor</name>
    <dbReference type="NCBI Taxonomy" id="1415580"/>
    <lineage>
        <taxon>Eukaryota</taxon>
        <taxon>Metazoa</taxon>
        <taxon>Chordata</taxon>
        <taxon>Craniata</taxon>
        <taxon>Vertebrata</taxon>
        <taxon>Euteleostomi</taxon>
        <taxon>Amphibia</taxon>
        <taxon>Gymnophiona</taxon>
        <taxon>Siphonopidae</taxon>
        <taxon>Microcaecilia</taxon>
    </lineage>
</organism>
<dbReference type="PANTHER" id="PTHR13771">
    <property type="entry name" value="INTERCELLULAR ADHESION MOLECULE"/>
    <property type="match status" value="1"/>
</dbReference>
<evidence type="ECO:0000256" key="4">
    <source>
        <dbReference type="ARBA" id="ARBA00022729"/>
    </source>
</evidence>
<feature type="domain" description="Ig-like" evidence="14">
    <location>
        <begin position="407"/>
        <end position="478"/>
    </location>
</feature>
<feature type="domain" description="Ig-like" evidence="14">
    <location>
        <begin position="224"/>
        <end position="345"/>
    </location>
</feature>
<protein>
    <submittedName>
        <fullName evidence="16">Intercellular adhesion molecule 5-like</fullName>
    </submittedName>
</protein>
<evidence type="ECO:0000256" key="11">
    <source>
        <dbReference type="ARBA" id="ARBA00023319"/>
    </source>
</evidence>
<evidence type="ECO:0000256" key="2">
    <source>
        <dbReference type="ARBA" id="ARBA00005925"/>
    </source>
</evidence>
<dbReference type="InterPro" id="IPR013783">
    <property type="entry name" value="Ig-like_fold"/>
</dbReference>
<dbReference type="InterPro" id="IPR007110">
    <property type="entry name" value="Ig-like_dom"/>
</dbReference>
<evidence type="ECO:0000256" key="12">
    <source>
        <dbReference type="SAM" id="Phobius"/>
    </source>
</evidence>
<dbReference type="InterPro" id="IPR013768">
    <property type="entry name" value="ICAM_N"/>
</dbReference>
<dbReference type="GO" id="GO:0098609">
    <property type="term" value="P:cell-cell adhesion"/>
    <property type="evidence" value="ECO:0007669"/>
    <property type="project" value="InterPro"/>
</dbReference>
<evidence type="ECO:0000256" key="5">
    <source>
        <dbReference type="ARBA" id="ARBA00022737"/>
    </source>
</evidence>
<evidence type="ECO:0000256" key="10">
    <source>
        <dbReference type="ARBA" id="ARBA00023180"/>
    </source>
</evidence>
<dbReference type="GeneID" id="115466066"/>
<keyword evidence="6" id="KW-0130">Cell adhesion</keyword>
<dbReference type="Pfam" id="PF21146">
    <property type="entry name" value="ICAM1_3_5_D2"/>
    <property type="match status" value="1"/>
</dbReference>
<dbReference type="GO" id="GO:0016020">
    <property type="term" value="C:membrane"/>
    <property type="evidence" value="ECO:0007669"/>
    <property type="project" value="UniProtKB-SubCell"/>
</dbReference>
<dbReference type="AlphaFoldDB" id="A0A6P7XIA1"/>
<evidence type="ECO:0000259" key="14">
    <source>
        <dbReference type="PROSITE" id="PS50835"/>
    </source>
</evidence>
<evidence type="ECO:0000256" key="6">
    <source>
        <dbReference type="ARBA" id="ARBA00022889"/>
    </source>
</evidence>
<evidence type="ECO:0000313" key="15">
    <source>
        <dbReference type="Proteomes" id="UP000515156"/>
    </source>
</evidence>
<dbReference type="Proteomes" id="UP000515156">
    <property type="component" value="Chromosome 3"/>
</dbReference>
<evidence type="ECO:0000256" key="7">
    <source>
        <dbReference type="ARBA" id="ARBA00022989"/>
    </source>
</evidence>
<dbReference type="GO" id="GO:0005178">
    <property type="term" value="F:integrin binding"/>
    <property type="evidence" value="ECO:0007669"/>
    <property type="project" value="InterPro"/>
</dbReference>
<keyword evidence="11" id="KW-0393">Immunoglobulin domain</keyword>
<keyword evidence="8 12" id="KW-0472">Membrane</keyword>
<evidence type="ECO:0000256" key="1">
    <source>
        <dbReference type="ARBA" id="ARBA00004479"/>
    </source>
</evidence>
<keyword evidence="3 12" id="KW-0812">Transmembrane</keyword>
<keyword evidence="5" id="KW-0677">Repeat</keyword>
<dbReference type="SUPFAM" id="SSF48726">
    <property type="entry name" value="Immunoglobulin"/>
    <property type="match status" value="6"/>
</dbReference>
<dbReference type="InterPro" id="IPR047012">
    <property type="entry name" value="ICAM_VCAM"/>
</dbReference>
<dbReference type="FunCoup" id="A0A6P7XIA1">
    <property type="interactions" value="803"/>
</dbReference>
<evidence type="ECO:0000256" key="8">
    <source>
        <dbReference type="ARBA" id="ARBA00023136"/>
    </source>
</evidence>
<gene>
    <name evidence="16" type="primary">LOC115466066</name>
</gene>
<dbReference type="SMART" id="SM00409">
    <property type="entry name" value="IG"/>
    <property type="match status" value="3"/>
</dbReference>
<dbReference type="Pfam" id="PF03921">
    <property type="entry name" value="ICAM_N"/>
    <property type="match status" value="1"/>
</dbReference>
<reference evidence="16" key="1">
    <citation type="submission" date="2025-08" db="UniProtKB">
        <authorList>
            <consortium name="RefSeq"/>
        </authorList>
    </citation>
    <scope>IDENTIFICATION</scope>
</reference>
<feature type="transmembrane region" description="Helical" evidence="12">
    <location>
        <begin position="575"/>
        <end position="598"/>
    </location>
</feature>
<comment type="similarity">
    <text evidence="2">Belongs to the immunoglobulin superfamily. ICAM family.</text>
</comment>
<keyword evidence="10" id="KW-0325">Glycoprotein</keyword>
<evidence type="ECO:0000256" key="3">
    <source>
        <dbReference type="ARBA" id="ARBA00022692"/>
    </source>
</evidence>
<feature type="signal peptide" evidence="13">
    <location>
        <begin position="1"/>
        <end position="21"/>
    </location>
</feature>
<proteinExistence type="inferred from homology"/>
<dbReference type="PRINTS" id="PR01472">
    <property type="entry name" value="ICAMVCAM1"/>
</dbReference>
<dbReference type="PANTHER" id="PTHR13771:SF9">
    <property type="entry name" value="INTERCELLULAR ADHESION MOLECULE 5"/>
    <property type="match status" value="1"/>
</dbReference>
<dbReference type="InterPro" id="IPR003599">
    <property type="entry name" value="Ig_sub"/>
</dbReference>
<comment type="subcellular location">
    <subcellularLocation>
        <location evidence="1">Membrane</location>
        <topology evidence="1">Single-pass type I membrane protein</topology>
    </subcellularLocation>
</comment>
<evidence type="ECO:0000313" key="16">
    <source>
        <dbReference type="RefSeq" id="XP_030052936.1"/>
    </source>
</evidence>
<dbReference type="Gene3D" id="2.60.40.10">
    <property type="entry name" value="Immunoglobulins"/>
    <property type="match status" value="6"/>
</dbReference>
<keyword evidence="9" id="KW-1015">Disulfide bond</keyword>
<sequence>MLPKLGFALCALSCLSRVLLAAAGDSCNVNILNGSLVYVEYDGSLTLNCNSSCKDIRDMNWETSLKKDVDKGDQWTSVKLNNIMLWNTRVICYAMLQNGETAQQNITIITYRPPTSVNISLDKETMEVNRSYPITCHIPNVAPLRNTRVTFLRGEETLHVVTFENSTTVDGVDLLVTHNHIAQEADHHMPFKCLVALDLQPQGELFREFSRNVTVRTFALPEKPTIHMLKYIEKGSEVTAECQVSGVFPPEEVNLSLMLSGEDVNATVKRMNDTVTAEARVTPSSLELPVQCSATLWDEVKMTQDIGYVYTFSQPVLQLTDASTKMGNNVTINCSLAEAKPASVQFIVTAGGAPLSCEEGSLFQRLCTLTVQREDHAKEVVCKVQLQLPEQIISKQASVRLNVTYGPAFSNSDCPSVQTLVEGRMSTIRCQSEGNPAPQIECTKDGNGRWDFTRADSGTYLCTATNSEGSADRNVTVKVEYQPTISTIELNEPKDVITKGKTITLRCLASGLPHPKYQWSIPKAESVTYSPDNSMITIHDAQTHHSGSYACNVTNIHGSHRKEKTIHIRDPLQTILAAILGTAAGCALLTAAVGYYLYYRAQKIRKYKLQRAGKSPAGQKLMPNGTSSAAP</sequence>
<keyword evidence="4 13" id="KW-0732">Signal</keyword>
<keyword evidence="15" id="KW-1185">Reference proteome</keyword>
<dbReference type="InterPro" id="IPR003598">
    <property type="entry name" value="Ig_sub2"/>
</dbReference>
<dbReference type="Pfam" id="PF13927">
    <property type="entry name" value="Ig_3"/>
    <property type="match status" value="1"/>
</dbReference>
<feature type="chain" id="PRO_5027535591" evidence="13">
    <location>
        <begin position="22"/>
        <end position="631"/>
    </location>
</feature>
<name>A0A6P7XIA1_9AMPH</name>
<dbReference type="SMART" id="SM00408">
    <property type="entry name" value="IGc2"/>
    <property type="match status" value="2"/>
</dbReference>
<feature type="domain" description="Ig-like" evidence="14">
    <location>
        <begin position="483"/>
        <end position="567"/>
    </location>
</feature>
<keyword evidence="7 12" id="KW-1133">Transmembrane helix</keyword>
<dbReference type="InParanoid" id="A0A6P7XIA1"/>